<sequence>MATVACLALSACGGSPTATAESSAGGGDDCFAKTAKELDDIYGQLEGLSMDQRTAKLKELAKDKGPVTITASTNPDDAKITYPAFTKATGVEVELQSADADSGRARLVEEIKACHAGTDVFIADATEVAPMEREGWLLPLNSPNLDAIPDSAKLSKYFASDTVNVFVAAWNTKQVKGGDVPTTWEEVLAHPKAVAVDVGDYVWFATLVKDYFVKEKGMTEEQAIDLFRNAASKMIPTDGHTLMVQLLAAGEFDIIADGYQHSVQSNVNKGAPIAWKDPKPVEPIVVRPGGDAIPITADNLPGALLYIDWTLSMEHAKLSVSMNRTTVLPIEGGLDPNIKAIPVSTDLINDPDAVKKWEDLWESVIRQTGKKPLSK</sequence>
<evidence type="ECO:0000256" key="2">
    <source>
        <dbReference type="SAM" id="SignalP"/>
    </source>
</evidence>
<evidence type="ECO:0000313" key="3">
    <source>
        <dbReference type="EMBL" id="GIF57403.1"/>
    </source>
</evidence>
<dbReference type="InterPro" id="IPR006059">
    <property type="entry name" value="SBP"/>
</dbReference>
<dbReference type="SUPFAM" id="SSF53850">
    <property type="entry name" value="Periplasmic binding protein-like II"/>
    <property type="match status" value="1"/>
</dbReference>
<dbReference type="Proteomes" id="UP000624325">
    <property type="component" value="Unassembled WGS sequence"/>
</dbReference>
<feature type="signal peptide" evidence="2">
    <location>
        <begin position="1"/>
        <end position="20"/>
    </location>
</feature>
<comment type="caution">
    <text evidence="3">The sequence shown here is derived from an EMBL/GenBank/DDBJ whole genome shotgun (WGS) entry which is preliminary data.</text>
</comment>
<dbReference type="Pfam" id="PF01547">
    <property type="entry name" value="SBP_bac_1"/>
    <property type="match status" value="1"/>
</dbReference>
<name>A0ABQ4C3Q7_9ACTN</name>
<dbReference type="PANTHER" id="PTHR30006:SF24">
    <property type="entry name" value="SLL0237 PROTEIN"/>
    <property type="match status" value="1"/>
</dbReference>
<evidence type="ECO:0008006" key="5">
    <source>
        <dbReference type="Google" id="ProtNLM"/>
    </source>
</evidence>
<proteinExistence type="predicted"/>
<gene>
    <name evidence="3" type="ORF">Air01nite_34980</name>
</gene>
<reference evidence="3 4" key="1">
    <citation type="submission" date="2021-01" db="EMBL/GenBank/DDBJ databases">
        <title>Whole genome shotgun sequence of Asanoa iriomotensis NBRC 100142.</title>
        <authorList>
            <person name="Komaki H."/>
            <person name="Tamura T."/>
        </authorList>
    </citation>
    <scope>NUCLEOTIDE SEQUENCE [LARGE SCALE GENOMIC DNA]</scope>
    <source>
        <strain evidence="3 4">NBRC 100142</strain>
    </source>
</reference>
<accession>A0ABQ4C3Q7</accession>
<feature type="chain" id="PRO_5047126070" description="ABC transporter substrate-binding protein" evidence="2">
    <location>
        <begin position="21"/>
        <end position="375"/>
    </location>
</feature>
<protein>
    <recommendedName>
        <fullName evidence="5">ABC transporter substrate-binding protein</fullName>
    </recommendedName>
</protein>
<evidence type="ECO:0000256" key="1">
    <source>
        <dbReference type="ARBA" id="ARBA00022729"/>
    </source>
</evidence>
<keyword evidence="4" id="KW-1185">Reference proteome</keyword>
<organism evidence="3 4">
    <name type="scientific">Asanoa iriomotensis</name>
    <dbReference type="NCBI Taxonomy" id="234613"/>
    <lineage>
        <taxon>Bacteria</taxon>
        <taxon>Bacillati</taxon>
        <taxon>Actinomycetota</taxon>
        <taxon>Actinomycetes</taxon>
        <taxon>Micromonosporales</taxon>
        <taxon>Micromonosporaceae</taxon>
        <taxon>Asanoa</taxon>
    </lineage>
</organism>
<dbReference type="Gene3D" id="3.40.190.10">
    <property type="entry name" value="Periplasmic binding protein-like II"/>
    <property type="match status" value="2"/>
</dbReference>
<keyword evidence="1 2" id="KW-0732">Signal</keyword>
<dbReference type="EMBL" id="BONC01000022">
    <property type="protein sequence ID" value="GIF57403.1"/>
    <property type="molecule type" value="Genomic_DNA"/>
</dbReference>
<dbReference type="PANTHER" id="PTHR30006">
    <property type="entry name" value="THIAMINE-BINDING PERIPLASMIC PROTEIN-RELATED"/>
    <property type="match status" value="1"/>
</dbReference>
<evidence type="ECO:0000313" key="4">
    <source>
        <dbReference type="Proteomes" id="UP000624325"/>
    </source>
</evidence>